<comment type="cofactor">
    <cofactor evidence="5">
        <name>1D-myo-inositol hexakisphosphate</name>
        <dbReference type="ChEBI" id="CHEBI:58130"/>
    </cofactor>
</comment>
<evidence type="ECO:0000256" key="9">
    <source>
        <dbReference type="ARBA" id="ARBA00040502"/>
    </source>
</evidence>
<evidence type="ECO:0000256" key="3">
    <source>
        <dbReference type="ARBA" id="ARBA00022801"/>
    </source>
</evidence>
<dbReference type="SMART" id="SM00552">
    <property type="entry name" value="ADEAMc"/>
    <property type="match status" value="1"/>
</dbReference>
<dbReference type="AlphaFoldDB" id="A0A162PL27"/>
<feature type="domain" description="A to I editase" evidence="13">
    <location>
        <begin position="61"/>
        <end position="433"/>
    </location>
</feature>
<dbReference type="GO" id="GO:0046872">
    <property type="term" value="F:metal ion binding"/>
    <property type="evidence" value="ECO:0007669"/>
    <property type="project" value="UniProtKB-KW"/>
</dbReference>
<dbReference type="PROSITE" id="PS50141">
    <property type="entry name" value="A_DEAMIN_EDITASE"/>
    <property type="match status" value="1"/>
</dbReference>
<evidence type="ECO:0000256" key="12">
    <source>
        <dbReference type="SAM" id="MobiDB-lite"/>
    </source>
</evidence>
<reference evidence="14 15" key="1">
    <citation type="submission" date="2016-03" db="EMBL/GenBank/DDBJ databases">
        <title>EvidentialGene: Evidence-directed Construction of Genes on Genomes.</title>
        <authorList>
            <person name="Gilbert D.G."/>
            <person name="Choi J.-H."/>
            <person name="Mockaitis K."/>
            <person name="Colbourne J."/>
            <person name="Pfrender M."/>
        </authorList>
    </citation>
    <scope>NUCLEOTIDE SEQUENCE [LARGE SCALE GENOMIC DNA]</scope>
    <source>
        <strain evidence="14 15">Xinb3</strain>
        <tissue evidence="14">Complete organism</tissue>
    </source>
</reference>
<dbReference type="Pfam" id="PF02137">
    <property type="entry name" value="A_deamin"/>
    <property type="match status" value="1"/>
</dbReference>
<evidence type="ECO:0000256" key="5">
    <source>
        <dbReference type="ARBA" id="ARBA00037026"/>
    </source>
</evidence>
<dbReference type="OrthoDB" id="416253at2759"/>
<feature type="region of interest" description="Disordered" evidence="12">
    <location>
        <begin position="154"/>
        <end position="178"/>
    </location>
</feature>
<evidence type="ECO:0000256" key="11">
    <source>
        <dbReference type="ARBA" id="ARBA00047635"/>
    </source>
</evidence>
<dbReference type="EC" id="3.5.4.34" evidence="8"/>
<comment type="similarity">
    <text evidence="7">Belongs to the ADAT1 family.</text>
</comment>
<evidence type="ECO:0000259" key="13">
    <source>
        <dbReference type="PROSITE" id="PS50141"/>
    </source>
</evidence>
<keyword evidence="2" id="KW-0479">Metal-binding</keyword>
<evidence type="ECO:0000313" key="14">
    <source>
        <dbReference type="EMBL" id="KZS18938.1"/>
    </source>
</evidence>
<organism evidence="14 15">
    <name type="scientific">Daphnia magna</name>
    <dbReference type="NCBI Taxonomy" id="35525"/>
    <lineage>
        <taxon>Eukaryota</taxon>
        <taxon>Metazoa</taxon>
        <taxon>Ecdysozoa</taxon>
        <taxon>Arthropoda</taxon>
        <taxon>Crustacea</taxon>
        <taxon>Branchiopoda</taxon>
        <taxon>Diplostraca</taxon>
        <taxon>Cladocera</taxon>
        <taxon>Anomopoda</taxon>
        <taxon>Daphniidae</taxon>
        <taxon>Daphnia</taxon>
    </lineage>
</organism>
<comment type="catalytic activity">
    <reaction evidence="11">
        <text>adenosine(37) in tRNA(Ala) + H2O + H(+) = inosine(37) in tRNA(Ala) + NH4(+)</text>
        <dbReference type="Rhea" id="RHEA:50968"/>
        <dbReference type="Rhea" id="RHEA-COMP:12855"/>
        <dbReference type="Rhea" id="RHEA-COMP:12856"/>
        <dbReference type="ChEBI" id="CHEBI:15377"/>
        <dbReference type="ChEBI" id="CHEBI:15378"/>
        <dbReference type="ChEBI" id="CHEBI:28938"/>
        <dbReference type="ChEBI" id="CHEBI:74411"/>
        <dbReference type="ChEBI" id="CHEBI:82852"/>
        <dbReference type="EC" id="3.5.4.34"/>
    </reaction>
</comment>
<dbReference type="InterPro" id="IPR002466">
    <property type="entry name" value="A_deamin"/>
</dbReference>
<evidence type="ECO:0000256" key="6">
    <source>
        <dbReference type="ARBA" id="ARBA00037784"/>
    </source>
</evidence>
<protein>
    <recommendedName>
        <fullName evidence="9">tRNA-specific adenosine deaminase 1</fullName>
        <ecNumber evidence="8">3.5.4.34</ecNumber>
    </recommendedName>
    <alternativeName>
        <fullName evidence="10">tRNA-specific adenosine-37 deaminase</fullName>
    </alternativeName>
</protein>
<keyword evidence="1" id="KW-0819">tRNA processing</keyword>
<evidence type="ECO:0000313" key="15">
    <source>
        <dbReference type="Proteomes" id="UP000076858"/>
    </source>
</evidence>
<comment type="caution">
    <text evidence="14">The sequence shown here is derived from an EMBL/GenBank/DDBJ whole genome shotgun (WGS) entry which is preliminary data.</text>
</comment>
<accession>A0A162PL27</accession>
<comment type="function">
    <text evidence="6">Specifically deaminates adenosine-37 to inosine in tRNA-Ala.</text>
</comment>
<evidence type="ECO:0000256" key="8">
    <source>
        <dbReference type="ARBA" id="ARBA00038940"/>
    </source>
</evidence>
<evidence type="ECO:0000256" key="2">
    <source>
        <dbReference type="ARBA" id="ARBA00022723"/>
    </source>
</evidence>
<keyword evidence="3" id="KW-0378">Hydrolase</keyword>
<evidence type="ECO:0000256" key="7">
    <source>
        <dbReference type="ARBA" id="ARBA00038326"/>
    </source>
</evidence>
<dbReference type="EMBL" id="LRGB01000494">
    <property type="protein sequence ID" value="KZS18938.1"/>
    <property type="molecule type" value="Genomic_DNA"/>
</dbReference>
<dbReference type="GO" id="GO:0003723">
    <property type="term" value="F:RNA binding"/>
    <property type="evidence" value="ECO:0007669"/>
    <property type="project" value="InterPro"/>
</dbReference>
<dbReference type="STRING" id="35525.A0A162PL27"/>
<feature type="compositionally biased region" description="Polar residues" evidence="12">
    <location>
        <begin position="154"/>
        <end position="170"/>
    </location>
</feature>
<keyword evidence="15" id="KW-1185">Reference proteome</keyword>
<dbReference type="PANTHER" id="PTHR46516">
    <property type="entry name" value="TRNA-SPECIFIC ADENOSINE DEAMINASE 1"/>
    <property type="match status" value="1"/>
</dbReference>
<evidence type="ECO:0000256" key="1">
    <source>
        <dbReference type="ARBA" id="ARBA00022694"/>
    </source>
</evidence>
<gene>
    <name evidence="14" type="ORF">APZ42_014778</name>
</gene>
<proteinExistence type="inferred from homology"/>
<dbReference type="GO" id="GO:0008033">
    <property type="term" value="P:tRNA processing"/>
    <property type="evidence" value="ECO:0007669"/>
    <property type="project" value="UniProtKB-KW"/>
</dbReference>
<keyword evidence="4" id="KW-0862">Zinc</keyword>
<dbReference type="GO" id="GO:0043829">
    <property type="term" value="F:tRNA-specific adenosine-37 deaminase activity"/>
    <property type="evidence" value="ECO:0007669"/>
    <property type="project" value="UniProtKB-EC"/>
</dbReference>
<evidence type="ECO:0000256" key="4">
    <source>
        <dbReference type="ARBA" id="ARBA00022833"/>
    </source>
</evidence>
<dbReference type="Proteomes" id="UP000076858">
    <property type="component" value="Unassembled WGS sequence"/>
</dbReference>
<sequence>MNASTDRKSLADQVAHLCYRHFDNLPKKGKPLQGREWTIVAAVVQRTAKRVNSNISLKIVSMGTGSKCVGQSKLSQDGDLLNDSHAEILARRGFLRYLYHHIEIAVSGKESDIFVVDPKTKKFLQREEVSFIFFSSHTPCGDASIIVKETNTASGTTEEVLQPTNGSVSNPDEEPPLKLPKLEMQDVHRTGAKCVEGGPQDLKHSGIDHHIVGALRTKPGRGDRTLSMSCSDKFAKWIILGIQGSLLMNFLLRPVYVSHIIIGKCHFSQSAMERALITRFESALNQMQNTEFRQHKPEISQSQLNFRFGKQVDDEECQMQPCPSSIIWCACPVKQLEVAVEGRKQGLTKKNQNQSSCYLEICKKNLFKKFLFLLSKFQVDDLPMHLKERHTDIQTMTYNQVKRLCTDYVQMWEKARVNILPTWTTKPTALTEFTVSLDS</sequence>
<dbReference type="PANTHER" id="PTHR46516:SF1">
    <property type="entry name" value="TRNA-SPECIFIC ADENOSINE DEAMINASE 1"/>
    <property type="match status" value="1"/>
</dbReference>
<evidence type="ECO:0000256" key="10">
    <source>
        <dbReference type="ARBA" id="ARBA00041760"/>
    </source>
</evidence>
<name>A0A162PL27_9CRUS</name>